<dbReference type="EMBL" id="CM020618">
    <property type="protein sequence ID" value="KAK1860205.1"/>
    <property type="molecule type" value="Genomic_DNA"/>
</dbReference>
<comment type="caution">
    <text evidence="1">The sequence shown here is derived from an EMBL/GenBank/DDBJ whole genome shotgun (WGS) entry which is preliminary data.</text>
</comment>
<keyword evidence="2" id="KW-1185">Reference proteome</keyword>
<organism evidence="1 2">
    <name type="scientific">Pyropia yezoensis</name>
    <name type="common">Susabi-nori</name>
    <name type="synonym">Porphyra yezoensis</name>
    <dbReference type="NCBI Taxonomy" id="2788"/>
    <lineage>
        <taxon>Eukaryota</taxon>
        <taxon>Rhodophyta</taxon>
        <taxon>Bangiophyceae</taxon>
        <taxon>Bangiales</taxon>
        <taxon>Bangiaceae</taxon>
        <taxon>Pyropia</taxon>
    </lineage>
</organism>
<evidence type="ECO:0000313" key="1">
    <source>
        <dbReference type="EMBL" id="KAK1860205.1"/>
    </source>
</evidence>
<sequence>MPAASAPPLTTYKVRSPVARSGAPPGWRAPAAPLAGAPTASRFSRTSDGGGSGLPSALPAFRDSGAAASGERPAPPPGFQLGGSRVGKPLVGTRTSLSPSVGSTVTAASSPPSSPRLGPVKDVPPVQPLPASAPGTASRAPTKRPRRRLARFFSALSAPSTGGGRADRGDASAASLKSRAPSTTTLVPRAADLPWTPAGRQAAAAGLVEMRGRQAGGKAGQGGAARPSSAGPRPSTASRPSMVGRSSAGPRPSLASSGRRTPLPAASGGRVSPPAASGRRPTVSSGMDARRGTLTATNVHFGDRRGTSAGVAEPKGLGIESWYTTKCLGIESWHTTKGLGEE</sequence>
<dbReference type="Proteomes" id="UP000798662">
    <property type="component" value="Chromosome 1"/>
</dbReference>
<gene>
    <name evidence="1" type="ORF">I4F81_002794</name>
</gene>
<proteinExistence type="predicted"/>
<reference evidence="1" key="1">
    <citation type="submission" date="2019-11" db="EMBL/GenBank/DDBJ databases">
        <title>Nori genome reveals adaptations in red seaweeds to the harsh intertidal environment.</title>
        <authorList>
            <person name="Wang D."/>
            <person name="Mao Y."/>
        </authorList>
    </citation>
    <scope>NUCLEOTIDE SEQUENCE</scope>
    <source>
        <tissue evidence="1">Gametophyte</tissue>
    </source>
</reference>
<protein>
    <submittedName>
        <fullName evidence="1">Uncharacterized protein</fullName>
    </submittedName>
</protein>
<accession>A0ACC3BQE8</accession>
<evidence type="ECO:0000313" key="2">
    <source>
        <dbReference type="Proteomes" id="UP000798662"/>
    </source>
</evidence>
<name>A0ACC3BQE8_PYRYE</name>